<evidence type="ECO:0000256" key="8">
    <source>
        <dbReference type="SAM" id="Phobius"/>
    </source>
</evidence>
<keyword evidence="6" id="KW-0675">Receptor</keyword>
<dbReference type="STRING" id="7757.ENSPMAP00000002113"/>
<reference evidence="10" key="2">
    <citation type="submission" date="2025-09" db="UniProtKB">
        <authorList>
            <consortium name="Ensembl"/>
        </authorList>
    </citation>
    <scope>IDENTIFICATION</scope>
</reference>
<reference evidence="10" key="1">
    <citation type="submission" date="2025-08" db="UniProtKB">
        <authorList>
            <consortium name="Ensembl"/>
        </authorList>
    </citation>
    <scope>IDENTIFICATION</scope>
</reference>
<feature type="transmembrane region" description="Helical" evidence="8">
    <location>
        <begin position="258"/>
        <end position="280"/>
    </location>
</feature>
<feature type="transmembrane region" description="Helical" evidence="8">
    <location>
        <begin position="103"/>
        <end position="126"/>
    </location>
</feature>
<feature type="transmembrane region" description="Helical" evidence="8">
    <location>
        <begin position="146"/>
        <end position="169"/>
    </location>
</feature>
<evidence type="ECO:0000256" key="6">
    <source>
        <dbReference type="ARBA" id="ARBA00023170"/>
    </source>
</evidence>
<evidence type="ECO:0000259" key="9">
    <source>
        <dbReference type="PROSITE" id="PS50262"/>
    </source>
</evidence>
<keyword evidence="2 8" id="KW-0812">Transmembrane</keyword>
<comment type="subcellular location">
    <subcellularLocation>
        <location evidence="1">Membrane</location>
        <topology evidence="1">Multi-pass membrane protein</topology>
    </subcellularLocation>
</comment>
<dbReference type="Ensembl" id="ENSPMAT00000002124.1">
    <property type="protein sequence ID" value="ENSPMAP00000002113.1"/>
    <property type="gene ID" value="ENSPMAG00000001924.1"/>
</dbReference>
<keyword evidence="7" id="KW-0807">Transducer</keyword>
<organism evidence="10">
    <name type="scientific">Petromyzon marinus</name>
    <name type="common">Sea lamprey</name>
    <dbReference type="NCBI Taxonomy" id="7757"/>
    <lineage>
        <taxon>Eukaryota</taxon>
        <taxon>Metazoa</taxon>
        <taxon>Chordata</taxon>
        <taxon>Craniata</taxon>
        <taxon>Vertebrata</taxon>
        <taxon>Cyclostomata</taxon>
        <taxon>Hyperoartia</taxon>
        <taxon>Petromyzontiformes</taxon>
        <taxon>Petromyzontidae</taxon>
        <taxon>Petromyzon</taxon>
    </lineage>
</organism>
<evidence type="ECO:0000256" key="4">
    <source>
        <dbReference type="ARBA" id="ARBA00023040"/>
    </source>
</evidence>
<keyword evidence="5 8" id="KW-0472">Membrane</keyword>
<dbReference type="GO" id="GO:0005886">
    <property type="term" value="C:plasma membrane"/>
    <property type="evidence" value="ECO:0007669"/>
    <property type="project" value="TreeGrafter"/>
</dbReference>
<feature type="transmembrane region" description="Helical" evidence="8">
    <location>
        <begin position="196"/>
        <end position="217"/>
    </location>
</feature>
<dbReference type="InterPro" id="IPR000276">
    <property type="entry name" value="GPCR_Rhodpsn"/>
</dbReference>
<dbReference type="PANTHER" id="PTHR45695">
    <property type="entry name" value="LEUCOKININ RECEPTOR-RELATED"/>
    <property type="match status" value="1"/>
</dbReference>
<dbReference type="InterPro" id="IPR017452">
    <property type="entry name" value="GPCR_Rhodpsn_7TM"/>
</dbReference>
<dbReference type="SUPFAM" id="SSF81321">
    <property type="entry name" value="Family A G protein-coupled receptor-like"/>
    <property type="match status" value="1"/>
</dbReference>
<dbReference type="OMA" id="WDVTFAT"/>
<evidence type="ECO:0000256" key="5">
    <source>
        <dbReference type="ARBA" id="ARBA00023136"/>
    </source>
</evidence>
<dbReference type="Pfam" id="PF00001">
    <property type="entry name" value="7tm_1"/>
    <property type="match status" value="1"/>
</dbReference>
<evidence type="ECO:0000256" key="3">
    <source>
        <dbReference type="ARBA" id="ARBA00022989"/>
    </source>
</evidence>
<feature type="domain" description="G-protein coupled receptors family 1 profile" evidence="9">
    <location>
        <begin position="43"/>
        <end position="315"/>
    </location>
</feature>
<sequence length="318" mass="35252">QQQQQQLFSYFTEVGQASTHRHTEHLVAQTLVLALIFLTAVSTNALLAVVLLKNARSLSPTACLVLHLTLADLLFVSAVPTVMLGRWRDSWNFGVPVCKGVMYTLGLGISSMLYVLPAISVCRQLCVNQAPGRALAVRFPGGTKGLVVAVSLAIVALSAAGTVPVAMYFQVVTVQVKNHTVNICTFVSPASVSYAWFAPLSILAFLVPLLLMVVNYCRIFKTVRQSRDRTWRNGLNLGLQPKQQHRASRSLRKLLRSLMLLVTSFFIFWLPLFITVWLMYLDRAASSRMEKLSTPVFTWVAILAFTNTCLNPLLYGFS</sequence>
<dbReference type="PANTHER" id="PTHR45695:SF37">
    <property type="entry name" value="FREE FATTY ACID RECEPTOR 4-LIKE"/>
    <property type="match status" value="1"/>
</dbReference>
<dbReference type="PROSITE" id="PS50262">
    <property type="entry name" value="G_PROTEIN_RECEP_F1_2"/>
    <property type="match status" value="1"/>
</dbReference>
<name>S4RA82_PETMA</name>
<dbReference type="CDD" id="cd00637">
    <property type="entry name" value="7tm_classA_rhodopsin-like"/>
    <property type="match status" value="1"/>
</dbReference>
<dbReference type="HOGENOM" id="CLU_009579_8_0_1"/>
<feature type="transmembrane region" description="Helical" evidence="8">
    <location>
        <begin position="31"/>
        <end position="52"/>
    </location>
</feature>
<evidence type="ECO:0000256" key="7">
    <source>
        <dbReference type="ARBA" id="ARBA00023224"/>
    </source>
</evidence>
<proteinExistence type="predicted"/>
<protein>
    <recommendedName>
        <fullName evidence="9">G-protein coupled receptors family 1 profile domain-containing protein</fullName>
    </recommendedName>
</protein>
<evidence type="ECO:0000313" key="10">
    <source>
        <dbReference type="Ensembl" id="ENSPMAP00000002113.1"/>
    </source>
</evidence>
<accession>S4RA82</accession>
<evidence type="ECO:0000256" key="2">
    <source>
        <dbReference type="ARBA" id="ARBA00022692"/>
    </source>
</evidence>
<evidence type="ECO:0000256" key="1">
    <source>
        <dbReference type="ARBA" id="ARBA00004141"/>
    </source>
</evidence>
<feature type="transmembrane region" description="Helical" evidence="8">
    <location>
        <begin position="64"/>
        <end position="83"/>
    </location>
</feature>
<dbReference type="GeneTree" id="ENSGT01130000278263"/>
<dbReference type="GO" id="GO:0004930">
    <property type="term" value="F:G protein-coupled receptor activity"/>
    <property type="evidence" value="ECO:0007669"/>
    <property type="project" value="UniProtKB-KW"/>
</dbReference>
<feature type="transmembrane region" description="Helical" evidence="8">
    <location>
        <begin position="296"/>
        <end position="317"/>
    </location>
</feature>
<dbReference type="PRINTS" id="PR00237">
    <property type="entry name" value="GPCRRHODOPSN"/>
</dbReference>
<dbReference type="Gene3D" id="1.20.1070.10">
    <property type="entry name" value="Rhodopsin 7-helix transmembrane proteins"/>
    <property type="match status" value="1"/>
</dbReference>
<dbReference type="AlphaFoldDB" id="S4RA82"/>
<keyword evidence="4" id="KW-0297">G-protein coupled receptor</keyword>
<keyword evidence="3 8" id="KW-1133">Transmembrane helix</keyword>